<dbReference type="KEGG" id="mel:Metbo_1373"/>
<proteinExistence type="predicted"/>
<reference evidence="2" key="1">
    <citation type="submission" date="2011-02" db="EMBL/GenBank/DDBJ databases">
        <title>Complete sequence of Methanobacterium sp. AL-21.</title>
        <authorList>
            <consortium name="US DOE Joint Genome Institute"/>
            <person name="Lucas S."/>
            <person name="Copeland A."/>
            <person name="Lapidus A."/>
            <person name="Cheng J.-F."/>
            <person name="Goodwin L."/>
            <person name="Pitluck S."/>
            <person name="Chertkov O."/>
            <person name="Detter J.C."/>
            <person name="Han C."/>
            <person name="Tapia R."/>
            <person name="Land M."/>
            <person name="Hauser L."/>
            <person name="Kyrpides N."/>
            <person name="Ivanova N."/>
            <person name="Mikhailova N."/>
            <person name="Pagani I."/>
            <person name="Cadillo-Quiroz H."/>
            <person name="Imachi H."/>
            <person name="Zinder S."/>
            <person name="Liu W."/>
            <person name="Woyke T."/>
        </authorList>
    </citation>
    <scope>NUCLEOTIDE SEQUENCE [LARGE SCALE GENOMIC DNA]</scope>
    <source>
        <strain evidence="2">AL-21</strain>
    </source>
</reference>
<dbReference type="Proteomes" id="UP000007490">
    <property type="component" value="Chromosome"/>
</dbReference>
<reference evidence="1 2" key="2">
    <citation type="journal article" date="2014" name="Int. J. Syst. Evol. Microbiol.">
        <title>Methanobacterium paludis sp. nov. and a novel strain of Methanobacterium lacus isolated from northern peatlands.</title>
        <authorList>
            <person name="Cadillo-Quiroz H."/>
            <person name="Brauer S.L."/>
            <person name="Goodson N."/>
            <person name="Yavitt J.B."/>
            <person name="Zinder S.H."/>
        </authorList>
    </citation>
    <scope>NUCLEOTIDE SEQUENCE [LARGE SCALE GENOMIC DNA]</scope>
    <source>
        <strain evidence="1 2">AL-21</strain>
    </source>
</reference>
<dbReference type="OrthoDB" id="953at2157"/>
<dbReference type="eggNOG" id="arCOG00520">
    <property type="taxonomic scope" value="Archaea"/>
</dbReference>
<sequence length="157" mass="18434">MKIHKIPLMSKEEYDKFIKENYVSRIGFKGEYPYIAPFLYVFDGDFIYFMSTKYGKKIKRFQANPNVAVEIEKYEDDLSEYRFVTLQGRIEQVENIEEKLKVKKCFLNLIQNKSLSKNVLAALGHSPDDELESIVNEDRSYIWKLVDVKSIIGIKTS</sequence>
<protein>
    <submittedName>
        <fullName evidence="1">Pyridoxamine 5'-phosphate oxidase-related FMN-binding protein</fullName>
    </submittedName>
</protein>
<gene>
    <name evidence="1" type="ordered locus">Metbo_1373</name>
</gene>
<dbReference type="STRING" id="877455.Metbo_1373"/>
<dbReference type="HOGENOM" id="CLU_067890_1_2_2"/>
<evidence type="ECO:0000313" key="1">
    <source>
        <dbReference type="EMBL" id="ADZ09613.1"/>
    </source>
</evidence>
<organism evidence="1 2">
    <name type="scientific">Methanobacterium lacus (strain AL-21)</name>
    <dbReference type="NCBI Taxonomy" id="877455"/>
    <lineage>
        <taxon>Archaea</taxon>
        <taxon>Methanobacteriati</taxon>
        <taxon>Methanobacteriota</taxon>
        <taxon>Methanomada group</taxon>
        <taxon>Methanobacteria</taxon>
        <taxon>Methanobacteriales</taxon>
        <taxon>Methanobacteriaceae</taxon>
        <taxon>Methanobacterium</taxon>
    </lineage>
</organism>
<dbReference type="InterPro" id="IPR012349">
    <property type="entry name" value="Split_barrel_FMN-bd"/>
</dbReference>
<dbReference type="Gene3D" id="2.30.110.10">
    <property type="entry name" value="Electron Transport, Fmn-binding Protein, Chain A"/>
    <property type="match status" value="1"/>
</dbReference>
<name>F0T7P5_METLA</name>
<evidence type="ECO:0000313" key="2">
    <source>
        <dbReference type="Proteomes" id="UP000007490"/>
    </source>
</evidence>
<dbReference type="SUPFAM" id="SSF50475">
    <property type="entry name" value="FMN-binding split barrel"/>
    <property type="match status" value="1"/>
</dbReference>
<accession>F0T7P5</accession>
<dbReference type="AlphaFoldDB" id="F0T7P5"/>
<dbReference type="InterPro" id="IPR024747">
    <property type="entry name" value="Pyridox_Oxase-rel"/>
</dbReference>
<dbReference type="Pfam" id="PF12900">
    <property type="entry name" value="Pyridox_ox_2"/>
    <property type="match status" value="1"/>
</dbReference>
<dbReference type="EMBL" id="CP002551">
    <property type="protein sequence ID" value="ADZ09613.1"/>
    <property type="molecule type" value="Genomic_DNA"/>
</dbReference>
<keyword evidence="2" id="KW-1185">Reference proteome</keyword>